<dbReference type="PANTHER" id="PTHR32444">
    <property type="entry name" value="BULB-TYPE LECTIN DOMAIN-CONTAINING PROTEIN"/>
    <property type="match status" value="1"/>
</dbReference>
<dbReference type="InterPro" id="IPR021820">
    <property type="entry name" value="S-locus_recpt_kinase_C"/>
</dbReference>
<dbReference type="OrthoDB" id="785331at2759"/>
<dbReference type="GO" id="GO:0004674">
    <property type="term" value="F:protein serine/threonine kinase activity"/>
    <property type="evidence" value="ECO:0007669"/>
    <property type="project" value="InterPro"/>
</dbReference>
<name>A0A835MRF5_9ROSI</name>
<dbReference type="Pfam" id="PF00954">
    <property type="entry name" value="S_locus_glycop"/>
    <property type="match status" value="1"/>
</dbReference>
<dbReference type="InterPro" id="IPR000858">
    <property type="entry name" value="S_locus_glycoprot_dom"/>
</dbReference>
<keyword evidence="3" id="KW-1133">Transmembrane helix</keyword>
<dbReference type="SMART" id="SM00473">
    <property type="entry name" value="PAN_AP"/>
    <property type="match status" value="1"/>
</dbReference>
<dbReference type="PROSITE" id="PS50948">
    <property type="entry name" value="PAN"/>
    <property type="match status" value="1"/>
</dbReference>
<dbReference type="SUPFAM" id="SSF51110">
    <property type="entry name" value="alpha-D-mannose-specific plant lectins"/>
    <property type="match status" value="1"/>
</dbReference>
<keyword evidence="3" id="KW-0812">Transmembrane</keyword>
<gene>
    <name evidence="5" type="ORF">SADUNF_Sadunf16G0276100</name>
</gene>
<dbReference type="PANTHER" id="PTHR32444:SF234">
    <property type="entry name" value="RECEPTOR-LIKE SERINE_THREONINE-PROTEIN KINASE"/>
    <property type="match status" value="1"/>
</dbReference>
<dbReference type="Pfam" id="PF11883">
    <property type="entry name" value="DUF3403"/>
    <property type="match status" value="1"/>
</dbReference>
<dbReference type="InterPro" id="IPR003609">
    <property type="entry name" value="Pan_app"/>
</dbReference>
<dbReference type="SUPFAM" id="SSF56112">
    <property type="entry name" value="Protein kinase-like (PK-like)"/>
    <property type="match status" value="1"/>
</dbReference>
<protein>
    <recommendedName>
        <fullName evidence="4">Apple domain-containing protein</fullName>
    </recommendedName>
</protein>
<dbReference type="FunFam" id="1.10.510.10:FF:001722">
    <property type="entry name" value="G-type lectin S-receptor-like serine/threonine-protein kinase B120"/>
    <property type="match status" value="1"/>
</dbReference>
<proteinExistence type="predicted"/>
<sequence length="538" mass="60786">MLPGMKIGWDLRAGFNRYLSSWKSLDDPSPGDFTWGVQPEGNPEMVSWKGSNKSYRSGPWNGIGFSGAPEIRSNPLFSFNFISNDKELYYTYNLIDKSKITRIVLNQTTYHRQRFIWSEETQSWIPYVSVPRDYCDNYGLCGPNGKCIISAMPVCQCLEKFRPKSPEAWNTMVWSHGCKRNKELECNNGDRFIKFDELKLPDATYCRINKTMNLKECRAKCLQNCSCTAYTNLDITGGGSGCAIWFGDLMDIRQVSAGGQELYVRVRASEIDDREVAKAKTKMKIAVISTPTIFVVFGILVASYYLWKRKAKCAGRMENSRKNDHEIDDGQKEDLELPHFEFSAVANATNHFSVNNKLGEGGYGPVYRHLCVLILLAFFSGYMAPEYATDGLFSVKSDVFSFGILLLEIISGKKSRGFYHPDDSQSLIGHTWRLWNEGKTLELIDSLMDGSCNPSEVMRCIHISLLCVQQHPDDRPCMASVVWMLGGESELPKPKEPGFLNHRGLHESSFTSGKVGLSSTNEITVSLLEPRYNNRLDS</sequence>
<dbReference type="InterPro" id="IPR036426">
    <property type="entry name" value="Bulb-type_lectin_dom_sf"/>
</dbReference>
<keyword evidence="3" id="KW-0472">Membrane</keyword>
<accession>A0A835MRF5</accession>
<evidence type="ECO:0000313" key="5">
    <source>
        <dbReference type="EMBL" id="KAF9666893.1"/>
    </source>
</evidence>
<keyword evidence="1" id="KW-0732">Signal</keyword>
<dbReference type="Gene3D" id="1.10.510.10">
    <property type="entry name" value="Transferase(Phosphotransferase) domain 1"/>
    <property type="match status" value="1"/>
</dbReference>
<dbReference type="Pfam" id="PF07714">
    <property type="entry name" value="PK_Tyr_Ser-Thr"/>
    <property type="match status" value="1"/>
</dbReference>
<dbReference type="Proteomes" id="UP000657918">
    <property type="component" value="Chromosome 16"/>
</dbReference>
<dbReference type="Gene3D" id="3.30.200.20">
    <property type="entry name" value="Phosphorylase Kinase, domain 1"/>
    <property type="match status" value="1"/>
</dbReference>
<feature type="transmembrane region" description="Helical" evidence="3">
    <location>
        <begin position="285"/>
        <end position="307"/>
    </location>
</feature>
<dbReference type="GO" id="GO:0048544">
    <property type="term" value="P:recognition of pollen"/>
    <property type="evidence" value="ECO:0007669"/>
    <property type="project" value="InterPro"/>
</dbReference>
<feature type="domain" description="Apple" evidence="4">
    <location>
        <begin position="186"/>
        <end position="268"/>
    </location>
</feature>
<dbReference type="EMBL" id="JADGMS010000016">
    <property type="protein sequence ID" value="KAF9666893.1"/>
    <property type="molecule type" value="Genomic_DNA"/>
</dbReference>
<dbReference type="InterPro" id="IPR001245">
    <property type="entry name" value="Ser-Thr/Tyr_kinase_cat_dom"/>
</dbReference>
<organism evidence="5 6">
    <name type="scientific">Salix dunnii</name>
    <dbReference type="NCBI Taxonomy" id="1413687"/>
    <lineage>
        <taxon>Eukaryota</taxon>
        <taxon>Viridiplantae</taxon>
        <taxon>Streptophyta</taxon>
        <taxon>Embryophyta</taxon>
        <taxon>Tracheophyta</taxon>
        <taxon>Spermatophyta</taxon>
        <taxon>Magnoliopsida</taxon>
        <taxon>eudicotyledons</taxon>
        <taxon>Gunneridae</taxon>
        <taxon>Pentapetalae</taxon>
        <taxon>rosids</taxon>
        <taxon>fabids</taxon>
        <taxon>Malpighiales</taxon>
        <taxon>Salicaceae</taxon>
        <taxon>Saliceae</taxon>
        <taxon>Salix</taxon>
    </lineage>
</organism>
<dbReference type="Pfam" id="PF08276">
    <property type="entry name" value="PAN_2"/>
    <property type="match status" value="1"/>
</dbReference>
<evidence type="ECO:0000256" key="1">
    <source>
        <dbReference type="ARBA" id="ARBA00022729"/>
    </source>
</evidence>
<evidence type="ECO:0000256" key="2">
    <source>
        <dbReference type="ARBA" id="ARBA00023157"/>
    </source>
</evidence>
<comment type="caution">
    <text evidence="5">The sequence shown here is derived from an EMBL/GenBank/DDBJ whole genome shotgun (WGS) entry which is preliminary data.</text>
</comment>
<keyword evidence="6" id="KW-1185">Reference proteome</keyword>
<dbReference type="Gene3D" id="3.50.4.10">
    <property type="entry name" value="Hepatocyte Growth Factor"/>
    <property type="match status" value="1"/>
</dbReference>
<evidence type="ECO:0000313" key="6">
    <source>
        <dbReference type="Proteomes" id="UP000657918"/>
    </source>
</evidence>
<keyword evidence="2" id="KW-1015">Disulfide bond</keyword>
<reference evidence="5 6" key="1">
    <citation type="submission" date="2020-10" db="EMBL/GenBank/DDBJ databases">
        <title>Plant Genome Project.</title>
        <authorList>
            <person name="Zhang R.-G."/>
        </authorList>
    </citation>
    <scope>NUCLEOTIDE SEQUENCE [LARGE SCALE GENOMIC DNA]</scope>
    <source>
        <strain evidence="5">FAFU-HL-1</strain>
        <tissue evidence="5">Leaf</tissue>
    </source>
</reference>
<evidence type="ECO:0000259" key="4">
    <source>
        <dbReference type="PROSITE" id="PS50948"/>
    </source>
</evidence>
<evidence type="ECO:0000256" key="3">
    <source>
        <dbReference type="SAM" id="Phobius"/>
    </source>
</evidence>
<dbReference type="AlphaFoldDB" id="A0A835MRF5"/>
<dbReference type="InterPro" id="IPR011009">
    <property type="entry name" value="Kinase-like_dom_sf"/>
</dbReference>
<dbReference type="CDD" id="cd01098">
    <property type="entry name" value="PAN_AP_plant"/>
    <property type="match status" value="1"/>
</dbReference>